<name>A0A069D1A7_9BACE</name>
<gene>
    <name evidence="8" type="ORF">JCM15093_1370</name>
</gene>
<dbReference type="GO" id="GO:0005886">
    <property type="term" value="C:plasma membrane"/>
    <property type="evidence" value="ECO:0007669"/>
    <property type="project" value="UniProtKB-SubCell"/>
</dbReference>
<feature type="domain" description="ABC3 transporter permease C-terminal" evidence="7">
    <location>
        <begin position="2"/>
        <end position="73"/>
    </location>
</feature>
<sequence length="90" mass="10239">MLIFALLLLIPGINLSSMTQSRLNQRITEIGIRRSFGCSRGDIMWQVFCENLVLTFVYAFLFCLLMNLLSSGFPAWRVSRVAITNALNNH</sequence>
<protein>
    <submittedName>
        <fullName evidence="8">Macrolide-specific ABC-type efflux carrier</fullName>
    </submittedName>
</protein>
<dbReference type="PANTHER" id="PTHR30572:SF18">
    <property type="entry name" value="ABC-TYPE MACROLIDE FAMILY EXPORT SYSTEM PERMEASE COMPONENT 2"/>
    <property type="match status" value="1"/>
</dbReference>
<keyword evidence="2" id="KW-1003">Cell membrane</keyword>
<evidence type="ECO:0000256" key="6">
    <source>
        <dbReference type="SAM" id="Phobius"/>
    </source>
</evidence>
<dbReference type="InterPro" id="IPR003838">
    <property type="entry name" value="ABC3_permease_C"/>
</dbReference>
<keyword evidence="3 6" id="KW-0812">Transmembrane</keyword>
<dbReference type="AlphaFoldDB" id="A0A069D1A7"/>
<dbReference type="Pfam" id="PF02687">
    <property type="entry name" value="FtsX"/>
    <property type="match status" value="1"/>
</dbReference>
<keyword evidence="5 6" id="KW-0472">Membrane</keyword>
<dbReference type="EMBL" id="BAJS01000005">
    <property type="protein sequence ID" value="GAK36222.1"/>
    <property type="molecule type" value="Genomic_DNA"/>
</dbReference>
<evidence type="ECO:0000313" key="9">
    <source>
        <dbReference type="Proteomes" id="UP000027601"/>
    </source>
</evidence>
<dbReference type="eggNOG" id="COG0577">
    <property type="taxonomic scope" value="Bacteria"/>
</dbReference>
<comment type="subcellular location">
    <subcellularLocation>
        <location evidence="1">Cell membrane</location>
        <topology evidence="1">Multi-pass membrane protein</topology>
    </subcellularLocation>
</comment>
<feature type="transmembrane region" description="Helical" evidence="6">
    <location>
        <begin position="45"/>
        <end position="69"/>
    </location>
</feature>
<proteinExistence type="predicted"/>
<comment type="caution">
    <text evidence="8">The sequence shown here is derived from an EMBL/GenBank/DDBJ whole genome shotgun (WGS) entry which is preliminary data.</text>
</comment>
<dbReference type="PANTHER" id="PTHR30572">
    <property type="entry name" value="MEMBRANE COMPONENT OF TRANSPORTER-RELATED"/>
    <property type="match status" value="1"/>
</dbReference>
<keyword evidence="9" id="KW-1185">Reference proteome</keyword>
<accession>A0A069D1A7</accession>
<evidence type="ECO:0000256" key="1">
    <source>
        <dbReference type="ARBA" id="ARBA00004651"/>
    </source>
</evidence>
<evidence type="ECO:0000256" key="4">
    <source>
        <dbReference type="ARBA" id="ARBA00022989"/>
    </source>
</evidence>
<dbReference type="InterPro" id="IPR050250">
    <property type="entry name" value="Macrolide_Exporter_MacB"/>
</dbReference>
<dbReference type="STRING" id="1121097.GCA_000428125_01671"/>
<reference evidence="8 9" key="1">
    <citation type="journal article" date="2015" name="Microbes Environ.">
        <title>Distribution and evolution of nitrogen fixation genes in the phylum bacteroidetes.</title>
        <authorList>
            <person name="Inoue J."/>
            <person name="Oshima K."/>
            <person name="Suda W."/>
            <person name="Sakamoto M."/>
            <person name="Iino T."/>
            <person name="Noda S."/>
            <person name="Hongoh Y."/>
            <person name="Hattori M."/>
            <person name="Ohkuma M."/>
        </authorList>
    </citation>
    <scope>NUCLEOTIDE SEQUENCE [LARGE SCALE GENOMIC DNA]</scope>
    <source>
        <strain evidence="8 9">JCM 15093</strain>
    </source>
</reference>
<dbReference type="Proteomes" id="UP000027601">
    <property type="component" value="Unassembled WGS sequence"/>
</dbReference>
<organism evidence="8 9">
    <name type="scientific">Bacteroides graminisolvens DSM 19988 = JCM 15093</name>
    <dbReference type="NCBI Taxonomy" id="1121097"/>
    <lineage>
        <taxon>Bacteria</taxon>
        <taxon>Pseudomonadati</taxon>
        <taxon>Bacteroidota</taxon>
        <taxon>Bacteroidia</taxon>
        <taxon>Bacteroidales</taxon>
        <taxon>Bacteroidaceae</taxon>
        <taxon>Bacteroides</taxon>
    </lineage>
</organism>
<dbReference type="GO" id="GO:0022857">
    <property type="term" value="F:transmembrane transporter activity"/>
    <property type="evidence" value="ECO:0007669"/>
    <property type="project" value="TreeGrafter"/>
</dbReference>
<evidence type="ECO:0000256" key="2">
    <source>
        <dbReference type="ARBA" id="ARBA00022475"/>
    </source>
</evidence>
<evidence type="ECO:0000256" key="5">
    <source>
        <dbReference type="ARBA" id="ARBA00023136"/>
    </source>
</evidence>
<evidence type="ECO:0000259" key="7">
    <source>
        <dbReference type="Pfam" id="PF02687"/>
    </source>
</evidence>
<evidence type="ECO:0000256" key="3">
    <source>
        <dbReference type="ARBA" id="ARBA00022692"/>
    </source>
</evidence>
<keyword evidence="4 6" id="KW-1133">Transmembrane helix</keyword>
<evidence type="ECO:0000313" key="8">
    <source>
        <dbReference type="EMBL" id="GAK36222.1"/>
    </source>
</evidence>